<evidence type="ECO:0000256" key="1">
    <source>
        <dbReference type="SAM" id="Phobius"/>
    </source>
</evidence>
<name>A0A518I9Y5_9PLAN</name>
<evidence type="ECO:0000313" key="2">
    <source>
        <dbReference type="EMBL" id="QDV49935.1"/>
    </source>
</evidence>
<protein>
    <recommendedName>
        <fullName evidence="4">DUF4064 domain-containing protein</fullName>
    </recommendedName>
</protein>
<reference evidence="2 3" key="1">
    <citation type="submission" date="2019-03" db="EMBL/GenBank/DDBJ databases">
        <title>Deep-cultivation of Planctomycetes and their phenomic and genomic characterization uncovers novel biology.</title>
        <authorList>
            <person name="Wiegand S."/>
            <person name="Jogler M."/>
            <person name="Boedeker C."/>
            <person name="Pinto D."/>
            <person name="Vollmers J."/>
            <person name="Rivas-Marin E."/>
            <person name="Kohn T."/>
            <person name="Peeters S.H."/>
            <person name="Heuer A."/>
            <person name="Rast P."/>
            <person name="Oberbeckmann S."/>
            <person name="Bunk B."/>
            <person name="Jeske O."/>
            <person name="Meyerdierks A."/>
            <person name="Storesund J.E."/>
            <person name="Kallscheuer N."/>
            <person name="Luecker S."/>
            <person name="Lage O.M."/>
            <person name="Pohl T."/>
            <person name="Merkel B.J."/>
            <person name="Hornburger P."/>
            <person name="Mueller R.-W."/>
            <person name="Bruemmer F."/>
            <person name="Labrenz M."/>
            <person name="Spormann A.M."/>
            <person name="Op den Camp H."/>
            <person name="Overmann J."/>
            <person name="Amann R."/>
            <person name="Jetten M.S.M."/>
            <person name="Mascher T."/>
            <person name="Medema M.H."/>
            <person name="Devos D.P."/>
            <person name="Kaster A.-K."/>
            <person name="Ovreas L."/>
            <person name="Rohde M."/>
            <person name="Galperin M.Y."/>
            <person name="Jogler C."/>
        </authorList>
    </citation>
    <scope>NUCLEOTIDE SEQUENCE [LARGE SCALE GENOMIC DNA]</scope>
    <source>
        <strain evidence="2 3">Enr17</strain>
    </source>
</reference>
<evidence type="ECO:0008006" key="4">
    <source>
        <dbReference type="Google" id="ProtNLM"/>
    </source>
</evidence>
<keyword evidence="1" id="KW-0472">Membrane</keyword>
<dbReference type="OrthoDB" id="282426at2"/>
<dbReference type="Proteomes" id="UP000318313">
    <property type="component" value="Chromosome"/>
</dbReference>
<accession>A0A518I9Y5</accession>
<gene>
    <name evidence="2" type="ORF">Enr17x_19570</name>
</gene>
<organism evidence="2 3">
    <name type="scientific">Gimesia fumaroli</name>
    <dbReference type="NCBI Taxonomy" id="2527976"/>
    <lineage>
        <taxon>Bacteria</taxon>
        <taxon>Pseudomonadati</taxon>
        <taxon>Planctomycetota</taxon>
        <taxon>Planctomycetia</taxon>
        <taxon>Planctomycetales</taxon>
        <taxon>Planctomycetaceae</taxon>
        <taxon>Gimesia</taxon>
    </lineage>
</organism>
<feature type="transmembrane region" description="Helical" evidence="1">
    <location>
        <begin position="68"/>
        <end position="91"/>
    </location>
</feature>
<proteinExistence type="predicted"/>
<keyword evidence="1" id="KW-1133">Transmembrane helix</keyword>
<evidence type="ECO:0000313" key="3">
    <source>
        <dbReference type="Proteomes" id="UP000318313"/>
    </source>
</evidence>
<feature type="transmembrane region" description="Helical" evidence="1">
    <location>
        <begin position="98"/>
        <end position="124"/>
    </location>
</feature>
<dbReference type="RefSeq" id="WP_145308071.1">
    <property type="nucleotide sequence ID" value="NZ_CP037452.1"/>
</dbReference>
<dbReference type="EMBL" id="CP037452">
    <property type="protein sequence ID" value="QDV49935.1"/>
    <property type="molecule type" value="Genomic_DNA"/>
</dbReference>
<keyword evidence="3" id="KW-1185">Reference proteome</keyword>
<feature type="transmembrane region" description="Helical" evidence="1">
    <location>
        <begin position="12"/>
        <end position="30"/>
    </location>
</feature>
<sequence>MTQKKASQLNLIGTLFLVMGLLSIFNLPVLSKVGEQLKENSFETANLTKPDGTKYEDSDQFESIRRSMVIGMLLFTVFFSLVCFMTGTCILKRISHRTCFVGSVVVLIAFPLGTILGSCSLMLLSKAETKRLFTRQQDG</sequence>
<dbReference type="KEGG" id="gfm:Enr17x_19570"/>
<keyword evidence="1" id="KW-0812">Transmembrane</keyword>
<dbReference type="AlphaFoldDB" id="A0A518I9Y5"/>